<dbReference type="EMBL" id="PPTA01000012">
    <property type="protein sequence ID" value="TFA99862.1"/>
    <property type="molecule type" value="Genomic_DNA"/>
</dbReference>
<keyword evidence="2" id="KW-1185">Reference proteome</keyword>
<protein>
    <submittedName>
        <fullName evidence="1">Uncharacterized protein</fullName>
    </submittedName>
</protein>
<organism evidence="1 2">
    <name type="scientific">Trichoderma ghanense</name>
    <dbReference type="NCBI Taxonomy" id="65468"/>
    <lineage>
        <taxon>Eukaryota</taxon>
        <taxon>Fungi</taxon>
        <taxon>Dikarya</taxon>
        <taxon>Ascomycota</taxon>
        <taxon>Pezizomycotina</taxon>
        <taxon>Sordariomycetes</taxon>
        <taxon>Hypocreomycetidae</taxon>
        <taxon>Hypocreales</taxon>
        <taxon>Hypocreaceae</taxon>
        <taxon>Trichoderma</taxon>
    </lineage>
</organism>
<dbReference type="GeneID" id="300579880"/>
<gene>
    <name evidence="1" type="ORF">CCMA1212_008289</name>
</gene>
<reference evidence="1 2" key="1">
    <citation type="submission" date="2018-01" db="EMBL/GenBank/DDBJ databases">
        <title>Genome characterization of the sugarcane-associated fungus Trichoderma ghanense CCMA-1212 and their application in lignocelulose bioconversion.</title>
        <authorList>
            <person name="Steindorff A.S."/>
            <person name="Mendes T.D."/>
            <person name="Vilela E.S.D."/>
            <person name="Rodrigues D.S."/>
            <person name="Formighieri E.F."/>
            <person name="Melo I.S."/>
            <person name="Favaro L.C.L."/>
        </authorList>
    </citation>
    <scope>NUCLEOTIDE SEQUENCE [LARGE SCALE GENOMIC DNA]</scope>
    <source>
        <strain evidence="1 2">CCMA-1212</strain>
    </source>
</reference>
<dbReference type="Proteomes" id="UP001642720">
    <property type="component" value="Unassembled WGS sequence"/>
</dbReference>
<comment type="caution">
    <text evidence="1">The sequence shown here is derived from an EMBL/GenBank/DDBJ whole genome shotgun (WGS) entry which is preliminary data.</text>
</comment>
<proteinExistence type="predicted"/>
<name>A0ABY2GY99_9HYPO</name>
<evidence type="ECO:0000313" key="1">
    <source>
        <dbReference type="EMBL" id="TFA99862.1"/>
    </source>
</evidence>
<evidence type="ECO:0000313" key="2">
    <source>
        <dbReference type="Proteomes" id="UP001642720"/>
    </source>
</evidence>
<accession>A0ABY2GY99</accession>
<sequence>MIPFPTSFLGEFAQRVRRDGKLKRLHIRSALLANVVIAKGIRTPLLPVMARPVHVPPALAIAADPSPVEILQAARPRAAGRRDEAGAPRAGILARVLWRREDGGGRTGRVLVRGRVDGRGRAVRVSGDEAGRGRLADRGLRWRVRGMSPRGCEGSRAGRVLRPGGAADGGGFVLLCLTTAVLRTELVLRLQRLPLTDASCAFAPRIVTWDLEHSAPDLLNPTAKNQDRKRLPKVDGQSLWDLVQYRSSVSLKSAGEIIRILCKSMHQKLRDVQRWIET</sequence>
<dbReference type="RefSeq" id="XP_073556064.1">
    <property type="nucleotide sequence ID" value="XM_073705430.1"/>
</dbReference>